<dbReference type="Pfam" id="PF00538">
    <property type="entry name" value="Linker_histone"/>
    <property type="match status" value="1"/>
</dbReference>
<dbReference type="AlphaFoldDB" id="A0AAD4QID2"/>
<evidence type="ECO:0000259" key="3">
    <source>
        <dbReference type="PROSITE" id="PS51504"/>
    </source>
</evidence>
<feature type="region of interest" description="Disordered" evidence="2">
    <location>
        <begin position="1"/>
        <end position="69"/>
    </location>
</feature>
<feature type="compositionally biased region" description="Polar residues" evidence="2">
    <location>
        <begin position="156"/>
        <end position="165"/>
    </location>
</feature>
<name>A0AAD4QID2_9AGAM</name>
<feature type="compositionally biased region" description="Low complexity" evidence="2">
    <location>
        <begin position="32"/>
        <end position="51"/>
    </location>
</feature>
<dbReference type="InterPro" id="IPR005818">
    <property type="entry name" value="Histone_H1/H5_H15"/>
</dbReference>
<dbReference type="PROSITE" id="PS51504">
    <property type="entry name" value="H15"/>
    <property type="match status" value="1"/>
</dbReference>
<evidence type="ECO:0000313" key="5">
    <source>
        <dbReference type="Proteomes" id="UP001201163"/>
    </source>
</evidence>
<dbReference type="Proteomes" id="UP001201163">
    <property type="component" value="Unassembled WGS sequence"/>
</dbReference>
<evidence type="ECO:0000256" key="2">
    <source>
        <dbReference type="SAM" id="MobiDB-lite"/>
    </source>
</evidence>
<proteinExistence type="predicted"/>
<dbReference type="GO" id="GO:0000786">
    <property type="term" value="C:nucleosome"/>
    <property type="evidence" value="ECO:0007669"/>
    <property type="project" value="InterPro"/>
</dbReference>
<organism evidence="4 5">
    <name type="scientific">Lactarius akahatsu</name>
    <dbReference type="NCBI Taxonomy" id="416441"/>
    <lineage>
        <taxon>Eukaryota</taxon>
        <taxon>Fungi</taxon>
        <taxon>Dikarya</taxon>
        <taxon>Basidiomycota</taxon>
        <taxon>Agaricomycotina</taxon>
        <taxon>Agaricomycetes</taxon>
        <taxon>Russulales</taxon>
        <taxon>Russulaceae</taxon>
        <taxon>Lactarius</taxon>
    </lineage>
</organism>
<dbReference type="SUPFAM" id="SSF46785">
    <property type="entry name" value="Winged helix' DNA-binding domain"/>
    <property type="match status" value="1"/>
</dbReference>
<gene>
    <name evidence="4" type="ORF">EDB92DRAFT_1788401</name>
</gene>
<accession>A0AAD4QID2</accession>
<dbReference type="SMART" id="SM00526">
    <property type="entry name" value="H15"/>
    <property type="match status" value="1"/>
</dbReference>
<feature type="region of interest" description="Disordered" evidence="2">
    <location>
        <begin position="130"/>
        <end position="195"/>
    </location>
</feature>
<evidence type="ECO:0000313" key="4">
    <source>
        <dbReference type="EMBL" id="KAH9001646.1"/>
    </source>
</evidence>
<sequence length="195" mass="21108">MSSPLPSPLASPSPEAEPVQKKSSTRSKLSRSAKSTPKKSSTTKKPAAAKKPSTKKSTSKSVEHPSWKDIIKEAIVQHPEDARSGVSRSTIKKYAEEKYKLDMTSASNLHQLNLALTRGAEKETFVFPKGPSGKVKLAPKRPRAPADTKEVCCGRTSPSSIITQSDVEHSASQEEYHHKESGGEDEGCSCQEGTY</sequence>
<dbReference type="InterPro" id="IPR036390">
    <property type="entry name" value="WH_DNA-bd_sf"/>
</dbReference>
<feature type="compositionally biased region" description="Pro residues" evidence="2">
    <location>
        <begin position="1"/>
        <end position="11"/>
    </location>
</feature>
<dbReference type="GO" id="GO:0003677">
    <property type="term" value="F:DNA binding"/>
    <property type="evidence" value="ECO:0007669"/>
    <property type="project" value="InterPro"/>
</dbReference>
<dbReference type="GO" id="GO:0006334">
    <property type="term" value="P:nucleosome assembly"/>
    <property type="evidence" value="ECO:0007669"/>
    <property type="project" value="InterPro"/>
</dbReference>
<keyword evidence="5" id="KW-1185">Reference proteome</keyword>
<comment type="caution">
    <text evidence="4">The sequence shown here is derived from an EMBL/GenBank/DDBJ whole genome shotgun (WGS) entry which is preliminary data.</text>
</comment>
<feature type="compositionally biased region" description="Basic and acidic residues" evidence="2">
    <location>
        <begin position="166"/>
        <end position="182"/>
    </location>
</feature>
<evidence type="ECO:0000256" key="1">
    <source>
        <dbReference type="ARBA" id="ARBA00020833"/>
    </source>
</evidence>
<protein>
    <recommendedName>
        <fullName evidence="1">Histone H1</fullName>
    </recommendedName>
</protein>
<dbReference type="CDD" id="cd00073">
    <property type="entry name" value="H15"/>
    <property type="match status" value="1"/>
</dbReference>
<dbReference type="EMBL" id="JAKELL010000001">
    <property type="protein sequence ID" value="KAH9001646.1"/>
    <property type="molecule type" value="Genomic_DNA"/>
</dbReference>
<feature type="domain" description="H15" evidence="3">
    <location>
        <begin position="63"/>
        <end position="139"/>
    </location>
</feature>
<dbReference type="InterPro" id="IPR036388">
    <property type="entry name" value="WH-like_DNA-bd_sf"/>
</dbReference>
<dbReference type="Gene3D" id="1.10.10.10">
    <property type="entry name" value="Winged helix-like DNA-binding domain superfamily/Winged helix DNA-binding domain"/>
    <property type="match status" value="1"/>
</dbReference>
<reference evidence="4" key="1">
    <citation type="submission" date="2022-01" db="EMBL/GenBank/DDBJ databases">
        <title>Comparative genomics reveals a dynamic genome evolution in the ectomycorrhizal milk-cap (Lactarius) mushrooms.</title>
        <authorList>
            <consortium name="DOE Joint Genome Institute"/>
            <person name="Lebreton A."/>
            <person name="Tang N."/>
            <person name="Kuo A."/>
            <person name="LaButti K."/>
            <person name="Drula E."/>
            <person name="Barry K."/>
            <person name="Clum A."/>
            <person name="Lipzen A."/>
            <person name="Mousain D."/>
            <person name="Ng V."/>
            <person name="Wang R."/>
            <person name="Wang X."/>
            <person name="Dai Y."/>
            <person name="Henrissat B."/>
            <person name="Grigoriev I.V."/>
            <person name="Guerin-Laguette A."/>
            <person name="Yu F."/>
            <person name="Martin F.M."/>
        </authorList>
    </citation>
    <scope>NUCLEOTIDE SEQUENCE</scope>
    <source>
        <strain evidence="4">QP</strain>
    </source>
</reference>